<evidence type="ECO:0000256" key="2">
    <source>
        <dbReference type="ARBA" id="ARBA00006739"/>
    </source>
</evidence>
<keyword evidence="4" id="KW-0808">Transferase</keyword>
<feature type="domain" description="Glycosyltransferase 2-like" evidence="5">
    <location>
        <begin position="6"/>
        <end position="169"/>
    </location>
</feature>
<dbReference type="Proteomes" id="UP000824169">
    <property type="component" value="Unassembled WGS sequence"/>
</dbReference>
<evidence type="ECO:0000256" key="3">
    <source>
        <dbReference type="ARBA" id="ARBA00022676"/>
    </source>
</evidence>
<gene>
    <name evidence="6" type="ORF">IAB71_05430</name>
</gene>
<proteinExistence type="inferred from homology"/>
<evidence type="ECO:0000313" key="6">
    <source>
        <dbReference type="EMBL" id="HIV25218.1"/>
    </source>
</evidence>
<name>A0A9D1P267_9FIRM</name>
<dbReference type="AlphaFoldDB" id="A0A9D1P267"/>
<dbReference type="InterPro" id="IPR001173">
    <property type="entry name" value="Glyco_trans_2-like"/>
</dbReference>
<sequence length="296" mass="33977">MYSVDILIPTYRPGPEFAELLRRLARQHYAIHQVLIINTERQYWDPSFEKAYPGCRVMHIEKNEFNHGGTRSWMAGLSAAEFLVYMTQDALPADTELIGNLVKAFENPGVKAAYARQLPRKDCSLLESCTRAFNYPAESRIKTKDDLGTLGIKTFFCSDVCAAYERKTYLDLGGFPETVNFNEDMIYAAKVIEAGYGVAYVSEAKVIHSHNYTGGQQFRRNFALAVSQADHPEVFAKYPSEGEGIRLVKKTAACVCRKRRPWLLAPLFWQSACKYAGYWLGKRYRKLPRWIVRRWK</sequence>
<organism evidence="6 7">
    <name type="scientific">Candidatus Scatomonas pullistercoris</name>
    <dbReference type="NCBI Taxonomy" id="2840920"/>
    <lineage>
        <taxon>Bacteria</taxon>
        <taxon>Bacillati</taxon>
        <taxon>Bacillota</taxon>
        <taxon>Clostridia</taxon>
        <taxon>Lachnospirales</taxon>
        <taxon>Lachnospiraceae</taxon>
        <taxon>Lachnospiraceae incertae sedis</taxon>
        <taxon>Candidatus Scatomonas</taxon>
    </lineage>
</organism>
<keyword evidence="3" id="KW-0328">Glycosyltransferase</keyword>
<dbReference type="Pfam" id="PF00535">
    <property type="entry name" value="Glycos_transf_2"/>
    <property type="match status" value="1"/>
</dbReference>
<dbReference type="PANTHER" id="PTHR43179:SF12">
    <property type="entry name" value="GALACTOFURANOSYLTRANSFERASE GLFT2"/>
    <property type="match status" value="1"/>
</dbReference>
<dbReference type="SUPFAM" id="SSF53448">
    <property type="entry name" value="Nucleotide-diphospho-sugar transferases"/>
    <property type="match status" value="1"/>
</dbReference>
<evidence type="ECO:0000313" key="7">
    <source>
        <dbReference type="Proteomes" id="UP000824169"/>
    </source>
</evidence>
<comment type="pathway">
    <text evidence="1">Cell wall biogenesis; cell wall polysaccharide biosynthesis.</text>
</comment>
<evidence type="ECO:0000259" key="5">
    <source>
        <dbReference type="Pfam" id="PF00535"/>
    </source>
</evidence>
<protein>
    <submittedName>
        <fullName evidence="6">Glycosyltransferase family 2 protein</fullName>
    </submittedName>
</protein>
<comment type="similarity">
    <text evidence="2">Belongs to the glycosyltransferase 2 family.</text>
</comment>
<evidence type="ECO:0000256" key="1">
    <source>
        <dbReference type="ARBA" id="ARBA00004776"/>
    </source>
</evidence>
<reference evidence="6" key="1">
    <citation type="submission" date="2020-10" db="EMBL/GenBank/DDBJ databases">
        <authorList>
            <person name="Gilroy R."/>
        </authorList>
    </citation>
    <scope>NUCLEOTIDE SEQUENCE</scope>
    <source>
        <strain evidence="6">CHK188-20938</strain>
    </source>
</reference>
<dbReference type="CDD" id="cd00761">
    <property type="entry name" value="Glyco_tranf_GTA_type"/>
    <property type="match status" value="1"/>
</dbReference>
<dbReference type="Gene3D" id="3.90.550.10">
    <property type="entry name" value="Spore Coat Polysaccharide Biosynthesis Protein SpsA, Chain A"/>
    <property type="match status" value="1"/>
</dbReference>
<dbReference type="PANTHER" id="PTHR43179">
    <property type="entry name" value="RHAMNOSYLTRANSFERASE WBBL"/>
    <property type="match status" value="1"/>
</dbReference>
<dbReference type="InterPro" id="IPR029044">
    <property type="entry name" value="Nucleotide-diphossugar_trans"/>
</dbReference>
<dbReference type="EMBL" id="DVOO01000015">
    <property type="protein sequence ID" value="HIV25218.1"/>
    <property type="molecule type" value="Genomic_DNA"/>
</dbReference>
<evidence type="ECO:0000256" key="4">
    <source>
        <dbReference type="ARBA" id="ARBA00022679"/>
    </source>
</evidence>
<comment type="caution">
    <text evidence="6">The sequence shown here is derived from an EMBL/GenBank/DDBJ whole genome shotgun (WGS) entry which is preliminary data.</text>
</comment>
<dbReference type="GO" id="GO:0016757">
    <property type="term" value="F:glycosyltransferase activity"/>
    <property type="evidence" value="ECO:0007669"/>
    <property type="project" value="UniProtKB-KW"/>
</dbReference>
<reference evidence="6" key="2">
    <citation type="journal article" date="2021" name="PeerJ">
        <title>Extensive microbial diversity within the chicken gut microbiome revealed by metagenomics and culture.</title>
        <authorList>
            <person name="Gilroy R."/>
            <person name="Ravi A."/>
            <person name="Getino M."/>
            <person name="Pursley I."/>
            <person name="Horton D.L."/>
            <person name="Alikhan N.F."/>
            <person name="Baker D."/>
            <person name="Gharbi K."/>
            <person name="Hall N."/>
            <person name="Watson M."/>
            <person name="Adriaenssens E.M."/>
            <person name="Foster-Nyarko E."/>
            <person name="Jarju S."/>
            <person name="Secka A."/>
            <person name="Antonio M."/>
            <person name="Oren A."/>
            <person name="Chaudhuri R.R."/>
            <person name="La Ragione R."/>
            <person name="Hildebrand F."/>
            <person name="Pallen M.J."/>
        </authorList>
    </citation>
    <scope>NUCLEOTIDE SEQUENCE</scope>
    <source>
        <strain evidence="6">CHK188-20938</strain>
    </source>
</reference>
<accession>A0A9D1P267</accession>